<dbReference type="AlphaFoldDB" id="A0A6G1CFR6"/>
<evidence type="ECO:0000256" key="3">
    <source>
        <dbReference type="ARBA" id="ARBA00022577"/>
    </source>
</evidence>
<dbReference type="SMART" id="SM00205">
    <property type="entry name" value="THN"/>
    <property type="match status" value="1"/>
</dbReference>
<evidence type="ECO:0000313" key="8">
    <source>
        <dbReference type="EMBL" id="KAF0899006.1"/>
    </source>
</evidence>
<keyword evidence="6" id="KW-0812">Transmembrane</keyword>
<dbReference type="PANTHER" id="PTHR31048">
    <property type="entry name" value="OS03G0233200 PROTEIN"/>
    <property type="match status" value="1"/>
</dbReference>
<proteinExistence type="inferred from homology"/>
<accession>A0A6G1CFR6</accession>
<dbReference type="GO" id="GO:0031640">
    <property type="term" value="P:killing of cells of another organism"/>
    <property type="evidence" value="ECO:0007669"/>
    <property type="project" value="UniProtKB-KW"/>
</dbReference>
<dbReference type="Pfam" id="PF00314">
    <property type="entry name" value="Thaumatin"/>
    <property type="match status" value="1"/>
</dbReference>
<dbReference type="InterPro" id="IPR017949">
    <property type="entry name" value="Thaumatin_CS"/>
</dbReference>
<dbReference type="InterPro" id="IPR001938">
    <property type="entry name" value="Thaumatin"/>
</dbReference>
<evidence type="ECO:0000313" key="9">
    <source>
        <dbReference type="Proteomes" id="UP000479710"/>
    </source>
</evidence>
<keyword evidence="6" id="KW-1133">Transmembrane helix</keyword>
<evidence type="ECO:0000256" key="1">
    <source>
        <dbReference type="ARBA" id="ARBA00010607"/>
    </source>
</evidence>
<dbReference type="SUPFAM" id="SSF49870">
    <property type="entry name" value="Osmotin, thaumatin-like protein"/>
    <property type="match status" value="1"/>
</dbReference>
<evidence type="ECO:0000256" key="6">
    <source>
        <dbReference type="SAM" id="Phobius"/>
    </source>
</evidence>
<comment type="caution">
    <text evidence="8">The sequence shown here is derived from an EMBL/GenBank/DDBJ whole genome shotgun (WGS) entry which is preliminary data.</text>
</comment>
<comment type="similarity">
    <text evidence="1">Belongs to the thaumatin family.</text>
</comment>
<dbReference type="PROSITE" id="PS51367">
    <property type="entry name" value="THAUMATIN_2"/>
    <property type="match status" value="1"/>
</dbReference>
<dbReference type="InterPro" id="IPR037176">
    <property type="entry name" value="Osmotin/thaumatin-like_sf"/>
</dbReference>
<dbReference type="EMBL" id="SPHZ02000009">
    <property type="protein sequence ID" value="KAF0899006.1"/>
    <property type="molecule type" value="Genomic_DNA"/>
</dbReference>
<dbReference type="GO" id="GO:0050832">
    <property type="term" value="P:defense response to fungus"/>
    <property type="evidence" value="ECO:0007669"/>
    <property type="project" value="UniProtKB-KW"/>
</dbReference>
<keyword evidence="3" id="KW-0295">Fungicide</keyword>
<dbReference type="Gene3D" id="2.60.110.10">
    <property type="entry name" value="Thaumatin"/>
    <property type="match status" value="1"/>
</dbReference>
<name>A0A6G1CFR6_9ORYZ</name>
<evidence type="ECO:0000256" key="7">
    <source>
        <dbReference type="SAM" id="SignalP"/>
    </source>
</evidence>
<feature type="signal peptide" evidence="7">
    <location>
        <begin position="1"/>
        <end position="30"/>
    </location>
</feature>
<gene>
    <name evidence="8" type="ORF">E2562_012697</name>
</gene>
<evidence type="ECO:0000256" key="5">
    <source>
        <dbReference type="SAM" id="MobiDB-lite"/>
    </source>
</evidence>
<reference evidence="8 9" key="1">
    <citation type="submission" date="2019-11" db="EMBL/GenBank/DDBJ databases">
        <title>Whole genome sequence of Oryza granulata.</title>
        <authorList>
            <person name="Li W."/>
        </authorList>
    </citation>
    <scope>NUCLEOTIDE SEQUENCE [LARGE SCALE GENOMIC DNA]</scope>
    <source>
        <strain evidence="9">cv. Menghai</strain>
        <tissue evidence="8">Leaf</tissue>
    </source>
</reference>
<keyword evidence="7" id="KW-0732">Signal</keyword>
<evidence type="ECO:0000256" key="2">
    <source>
        <dbReference type="ARBA" id="ARBA00022529"/>
    </source>
</evidence>
<keyword evidence="9" id="KW-1185">Reference proteome</keyword>
<keyword evidence="6" id="KW-0472">Membrane</keyword>
<feature type="chain" id="PRO_5026164800" description="Protein kinase domain-containing protein" evidence="7">
    <location>
        <begin position="31"/>
        <end position="381"/>
    </location>
</feature>
<dbReference type="PRINTS" id="PR00347">
    <property type="entry name" value="THAUMATIN"/>
</dbReference>
<feature type="region of interest" description="Disordered" evidence="5">
    <location>
        <begin position="246"/>
        <end position="268"/>
    </location>
</feature>
<keyword evidence="4" id="KW-1015">Disulfide bond</keyword>
<organism evidence="8 9">
    <name type="scientific">Oryza meyeriana var. granulata</name>
    <dbReference type="NCBI Taxonomy" id="110450"/>
    <lineage>
        <taxon>Eukaryota</taxon>
        <taxon>Viridiplantae</taxon>
        <taxon>Streptophyta</taxon>
        <taxon>Embryophyta</taxon>
        <taxon>Tracheophyta</taxon>
        <taxon>Spermatophyta</taxon>
        <taxon>Magnoliopsida</taxon>
        <taxon>Liliopsida</taxon>
        <taxon>Poales</taxon>
        <taxon>Poaceae</taxon>
        <taxon>BOP clade</taxon>
        <taxon>Oryzoideae</taxon>
        <taxon>Oryzeae</taxon>
        <taxon>Oryzinae</taxon>
        <taxon>Oryza</taxon>
        <taxon>Oryza meyeriana</taxon>
    </lineage>
</organism>
<evidence type="ECO:0008006" key="10">
    <source>
        <dbReference type="Google" id="ProtNLM"/>
    </source>
</evidence>
<keyword evidence="2" id="KW-0929">Antimicrobial</keyword>
<evidence type="ECO:0000256" key="4">
    <source>
        <dbReference type="ARBA" id="ARBA00023157"/>
    </source>
</evidence>
<dbReference type="Proteomes" id="UP000479710">
    <property type="component" value="Unassembled WGS sequence"/>
</dbReference>
<sequence>MAERGTATPCTHHLLLLPLLLLVAANTNHAATINITNLCSFTVWPAAVPVGGGMRLDPGMSWALEVPAGTAPGRVWARTGCKFDANGNGTCLTGDCGGVLSCKKNGEPPQTLAEFSLDQFNRQDFFDISLINGFNVPMDFLPVPEQRQGAPRCSKGPRCPANITLQCPSELKAPGGCNSACNVFKQDKYCCTGNGGNTCEPTTYSLSLVRMCPDAYSYTLDDASTTFTCPSGTNYQIYFCPPTDITSSSPTPPPPPIATGPSGMESSSKRGGRVVATIVVSVIGSTSVLTILITYIIIKRRIRRHQEMHDEEQEFEELPLQGMPRRFTFQQLQEATDQFRDKLGEGGFGSVFVGQIGDIILSTIDKNSEAAFVKLAFSAQI</sequence>
<dbReference type="FunFam" id="2.60.110.10:FF:000003">
    <property type="entry name" value="Thaumatin I"/>
    <property type="match status" value="1"/>
</dbReference>
<feature type="transmembrane region" description="Helical" evidence="6">
    <location>
        <begin position="274"/>
        <end position="298"/>
    </location>
</feature>
<dbReference type="OrthoDB" id="430315at2759"/>
<dbReference type="Gene3D" id="3.30.200.20">
    <property type="entry name" value="Phosphorylase Kinase, domain 1"/>
    <property type="match status" value="1"/>
</dbReference>
<dbReference type="PROSITE" id="PS00316">
    <property type="entry name" value="THAUMATIN_1"/>
    <property type="match status" value="1"/>
</dbReference>
<protein>
    <recommendedName>
        <fullName evidence="10">Protein kinase domain-containing protein</fullName>
    </recommendedName>
</protein>